<dbReference type="STRING" id="94130.A0A2Z6SMP3"/>
<dbReference type="PANTHER" id="PTHR46481">
    <property type="entry name" value="ZINC FINGER BED DOMAIN-CONTAINING PROTEIN 4"/>
    <property type="match status" value="1"/>
</dbReference>
<evidence type="ECO:0000313" key="7">
    <source>
        <dbReference type="Proteomes" id="UP000247702"/>
    </source>
</evidence>
<reference evidence="6 7" key="1">
    <citation type="submission" date="2017-11" db="EMBL/GenBank/DDBJ databases">
        <title>The genome of Rhizophagus clarus HR1 reveals common genetic basis of auxotrophy among arbuscular mycorrhizal fungi.</title>
        <authorList>
            <person name="Kobayashi Y."/>
        </authorList>
    </citation>
    <scope>NUCLEOTIDE SEQUENCE [LARGE SCALE GENOMIC DNA]</scope>
    <source>
        <strain evidence="6 7">HR1</strain>
    </source>
</reference>
<dbReference type="GO" id="GO:0008270">
    <property type="term" value="F:zinc ion binding"/>
    <property type="evidence" value="ECO:0007669"/>
    <property type="project" value="UniProtKB-KW"/>
</dbReference>
<protein>
    <recommendedName>
        <fullName evidence="8">DUF659 domain-containing protein</fullName>
    </recommendedName>
</protein>
<sequence>MSVDLTKSIPPPTQRLGKRKAVRSKLFTKDLFEERNLPQGHEKEKTHREVECLNCPRISFALDAWTSINGYGFLAITVHWITKDWKLCDSLLDFIKLSGPHSGENICNAFVKSCDDFGILEKIFAITSDNTTNNDTFMKYLENTSVQDILKQIKAGEAETEDVILEMSINTGEVIPKALDTITRSDKELQNLNFLKMNGIELMSDIVIAVKAGIEKLESYYAKTDDTTMYTVATENRFGALDPSFTSDLRLKISSTVSSGG</sequence>
<evidence type="ECO:0000256" key="2">
    <source>
        <dbReference type="ARBA" id="ARBA00022723"/>
    </source>
</evidence>
<dbReference type="SUPFAM" id="SSF53098">
    <property type="entry name" value="Ribonuclease H-like"/>
    <property type="match status" value="1"/>
</dbReference>
<organism evidence="6 7">
    <name type="scientific">Rhizophagus clarus</name>
    <dbReference type="NCBI Taxonomy" id="94130"/>
    <lineage>
        <taxon>Eukaryota</taxon>
        <taxon>Fungi</taxon>
        <taxon>Fungi incertae sedis</taxon>
        <taxon>Mucoromycota</taxon>
        <taxon>Glomeromycotina</taxon>
        <taxon>Glomeromycetes</taxon>
        <taxon>Glomerales</taxon>
        <taxon>Glomeraceae</taxon>
        <taxon>Rhizophagus</taxon>
    </lineage>
</organism>
<evidence type="ECO:0008006" key="8">
    <source>
        <dbReference type="Google" id="ProtNLM"/>
    </source>
</evidence>
<dbReference type="EMBL" id="BEXD01004203">
    <property type="protein sequence ID" value="GBC08269.1"/>
    <property type="molecule type" value="Genomic_DNA"/>
</dbReference>
<keyword evidence="5" id="KW-0539">Nucleus</keyword>
<evidence type="ECO:0000256" key="1">
    <source>
        <dbReference type="ARBA" id="ARBA00004123"/>
    </source>
</evidence>
<proteinExistence type="predicted"/>
<keyword evidence="7" id="KW-1185">Reference proteome</keyword>
<gene>
    <name evidence="6" type="ORF">RclHR1_00080046</name>
</gene>
<dbReference type="GO" id="GO:0005634">
    <property type="term" value="C:nucleus"/>
    <property type="evidence" value="ECO:0007669"/>
    <property type="project" value="UniProtKB-SubCell"/>
</dbReference>
<dbReference type="Proteomes" id="UP000247702">
    <property type="component" value="Unassembled WGS sequence"/>
</dbReference>
<keyword evidence="4" id="KW-0862">Zinc</keyword>
<accession>A0A2Z6SMP3</accession>
<evidence type="ECO:0000256" key="5">
    <source>
        <dbReference type="ARBA" id="ARBA00023242"/>
    </source>
</evidence>
<dbReference type="PANTHER" id="PTHR46481:SF10">
    <property type="entry name" value="ZINC FINGER BED DOMAIN-CONTAINING PROTEIN 39"/>
    <property type="match status" value="1"/>
</dbReference>
<dbReference type="AlphaFoldDB" id="A0A2Z6SMP3"/>
<keyword evidence="3" id="KW-0863">Zinc-finger</keyword>
<evidence type="ECO:0000256" key="3">
    <source>
        <dbReference type="ARBA" id="ARBA00022771"/>
    </source>
</evidence>
<dbReference type="InterPro" id="IPR052035">
    <property type="entry name" value="ZnF_BED_domain_contain"/>
</dbReference>
<keyword evidence="2" id="KW-0479">Metal-binding</keyword>
<name>A0A2Z6SMP3_9GLOM</name>
<comment type="caution">
    <text evidence="6">The sequence shown here is derived from an EMBL/GenBank/DDBJ whole genome shotgun (WGS) entry which is preliminary data.</text>
</comment>
<comment type="subcellular location">
    <subcellularLocation>
        <location evidence="1">Nucleus</location>
    </subcellularLocation>
</comment>
<evidence type="ECO:0000256" key="4">
    <source>
        <dbReference type="ARBA" id="ARBA00022833"/>
    </source>
</evidence>
<evidence type="ECO:0000313" key="6">
    <source>
        <dbReference type="EMBL" id="GBC08269.1"/>
    </source>
</evidence>
<dbReference type="InterPro" id="IPR012337">
    <property type="entry name" value="RNaseH-like_sf"/>
</dbReference>